<name>A0A9Q0MJ31_9DIPT</name>
<accession>A0A9Q0MJ31</accession>
<dbReference type="PROSITE" id="PS50089">
    <property type="entry name" value="ZF_RING_2"/>
    <property type="match status" value="1"/>
</dbReference>
<dbReference type="GO" id="GO:0031297">
    <property type="term" value="P:replication fork processing"/>
    <property type="evidence" value="ECO:0007669"/>
    <property type="project" value="TreeGrafter"/>
</dbReference>
<protein>
    <submittedName>
        <fullName evidence="7">E3 ubiquitin-protein ligase TRAIP</fullName>
    </submittedName>
</protein>
<dbReference type="AlphaFoldDB" id="A0A9Q0MJ31"/>
<feature type="region of interest" description="Disordered" evidence="5">
    <location>
        <begin position="246"/>
        <end position="303"/>
    </location>
</feature>
<dbReference type="Proteomes" id="UP001151699">
    <property type="component" value="Unassembled WGS sequence"/>
</dbReference>
<dbReference type="GO" id="GO:0090734">
    <property type="term" value="C:site of DNA damage"/>
    <property type="evidence" value="ECO:0007669"/>
    <property type="project" value="TreeGrafter"/>
</dbReference>
<dbReference type="GO" id="GO:0008270">
    <property type="term" value="F:zinc ion binding"/>
    <property type="evidence" value="ECO:0007669"/>
    <property type="project" value="UniProtKB-KW"/>
</dbReference>
<feature type="compositionally biased region" description="Low complexity" evidence="5">
    <location>
        <begin position="258"/>
        <end position="280"/>
    </location>
</feature>
<organism evidence="7 8">
    <name type="scientific">Pseudolycoriella hygida</name>
    <dbReference type="NCBI Taxonomy" id="35572"/>
    <lineage>
        <taxon>Eukaryota</taxon>
        <taxon>Metazoa</taxon>
        <taxon>Ecdysozoa</taxon>
        <taxon>Arthropoda</taxon>
        <taxon>Hexapoda</taxon>
        <taxon>Insecta</taxon>
        <taxon>Pterygota</taxon>
        <taxon>Neoptera</taxon>
        <taxon>Endopterygota</taxon>
        <taxon>Diptera</taxon>
        <taxon>Nematocera</taxon>
        <taxon>Sciaroidea</taxon>
        <taxon>Sciaridae</taxon>
        <taxon>Pseudolycoriella</taxon>
    </lineage>
</organism>
<feature type="non-terminal residue" evidence="7">
    <location>
        <position position="303"/>
    </location>
</feature>
<dbReference type="GO" id="GO:0005634">
    <property type="term" value="C:nucleus"/>
    <property type="evidence" value="ECO:0007669"/>
    <property type="project" value="TreeGrafter"/>
</dbReference>
<dbReference type="InterPro" id="IPR001841">
    <property type="entry name" value="Znf_RING"/>
</dbReference>
<gene>
    <name evidence="7" type="primary">TRAIP</name>
    <name evidence="7" type="ORF">Bhyg_17537</name>
</gene>
<dbReference type="InterPro" id="IPR013083">
    <property type="entry name" value="Znf_RING/FYVE/PHD"/>
</dbReference>
<evidence type="ECO:0000313" key="7">
    <source>
        <dbReference type="EMBL" id="KAJ6600718.1"/>
    </source>
</evidence>
<evidence type="ECO:0000256" key="1">
    <source>
        <dbReference type="ARBA" id="ARBA00022771"/>
    </source>
</evidence>
<keyword evidence="8" id="KW-1185">Reference proteome</keyword>
<evidence type="ECO:0000256" key="2">
    <source>
        <dbReference type="ARBA" id="ARBA00022833"/>
    </source>
</evidence>
<reference evidence="7" key="1">
    <citation type="submission" date="2022-07" db="EMBL/GenBank/DDBJ databases">
        <authorList>
            <person name="Trinca V."/>
            <person name="Uliana J.V.C."/>
            <person name="Torres T.T."/>
            <person name="Ward R.J."/>
            <person name="Monesi N."/>
        </authorList>
    </citation>
    <scope>NUCLEOTIDE SEQUENCE</scope>
    <source>
        <strain evidence="7">HSMRA1968</strain>
        <tissue evidence="7">Whole embryos</tissue>
    </source>
</reference>
<evidence type="ECO:0000256" key="5">
    <source>
        <dbReference type="SAM" id="MobiDB-lite"/>
    </source>
</evidence>
<dbReference type="PANTHER" id="PTHR46569">
    <property type="entry name" value="E3 UBIQUITIN-PROTEIN LIGASE TRAIP"/>
    <property type="match status" value="1"/>
</dbReference>
<feature type="domain" description="RING-type" evidence="6">
    <location>
        <begin position="5"/>
        <end position="46"/>
    </location>
</feature>
<dbReference type="GO" id="GO:0061630">
    <property type="term" value="F:ubiquitin protein ligase activity"/>
    <property type="evidence" value="ECO:0007669"/>
    <property type="project" value="TreeGrafter"/>
</dbReference>
<dbReference type="Gene3D" id="3.30.40.10">
    <property type="entry name" value="Zinc/RING finger domain, C3HC4 (zinc finger)"/>
    <property type="match status" value="1"/>
</dbReference>
<dbReference type="GO" id="GO:0016567">
    <property type="term" value="P:protein ubiquitination"/>
    <property type="evidence" value="ECO:0007669"/>
    <property type="project" value="TreeGrafter"/>
</dbReference>
<keyword evidence="4" id="KW-0175">Coiled coil</keyword>
<evidence type="ECO:0000259" key="6">
    <source>
        <dbReference type="PROSITE" id="PS50089"/>
    </source>
</evidence>
<dbReference type="Pfam" id="PF13639">
    <property type="entry name" value="zf-RING_2"/>
    <property type="match status" value="1"/>
</dbReference>
<dbReference type="EMBL" id="WJQU01006171">
    <property type="protein sequence ID" value="KAJ6600718.1"/>
    <property type="molecule type" value="Genomic_DNA"/>
</dbReference>
<evidence type="ECO:0000256" key="4">
    <source>
        <dbReference type="SAM" id="Coils"/>
    </source>
</evidence>
<dbReference type="OrthoDB" id="8062037at2759"/>
<keyword evidence="1 3" id="KW-0863">Zinc-finger</keyword>
<dbReference type="InterPro" id="IPR052639">
    <property type="entry name" value="TRAIP_ubiq-protein_ligase"/>
</dbReference>
<evidence type="ECO:0000313" key="8">
    <source>
        <dbReference type="Proteomes" id="UP001151699"/>
    </source>
</evidence>
<dbReference type="SMART" id="SM00184">
    <property type="entry name" value="RING"/>
    <property type="match status" value="1"/>
</dbReference>
<dbReference type="SUPFAM" id="SSF57850">
    <property type="entry name" value="RING/U-box"/>
    <property type="match status" value="1"/>
</dbReference>
<comment type="caution">
    <text evidence="7">The sequence shown here is derived from an EMBL/GenBank/DDBJ whole genome shotgun (WGS) entry which is preliminary data.</text>
</comment>
<feature type="coiled-coil region" evidence="4">
    <location>
        <begin position="70"/>
        <end position="108"/>
    </location>
</feature>
<keyword evidence="1 3" id="KW-0479">Metal-binding</keyword>
<proteinExistence type="predicted"/>
<evidence type="ECO:0000256" key="3">
    <source>
        <dbReference type="PROSITE-ProRule" id="PRU00175"/>
    </source>
</evidence>
<keyword evidence="2" id="KW-0862">Zinc</keyword>
<sequence>MSIQCTICMSNLSVNDAANAATCGHVFHELCLVQWFQRSKTCPQCRARCDERHVRRLYFSAALNSSVVDADLLQVDVDNLNGELRTLKSDLEKKNVEIKRLRDRQEASKLAFLGMENEMILTKNQMLKVTLQLAKLTSEVDVLRAVEKDLNEQLEQKSNLEFIKDILESDATVSEVKAILEQKPDVQKLVNLVCMYKREVAKANRNRDEALNTRRVCQEENKKFRKRIKDLTEKINELESDNYKLKDDMKRNNDPNISRSEGSSLSSTSPNAPTSATAPLRSIATSSTTTPRIESPYLNIRQS</sequence>
<feature type="compositionally biased region" description="Polar residues" evidence="5">
    <location>
        <begin position="283"/>
        <end position="292"/>
    </location>
</feature>
<dbReference type="PANTHER" id="PTHR46569:SF1">
    <property type="entry name" value="E3 UBIQUITIN-PROTEIN LIGASE RFWD3-RELATED"/>
    <property type="match status" value="1"/>
</dbReference>